<dbReference type="Proteomes" id="UP001500506">
    <property type="component" value="Unassembled WGS sequence"/>
</dbReference>
<gene>
    <name evidence="1" type="ORF">GCM10009747_24970</name>
</gene>
<evidence type="ECO:0008006" key="3">
    <source>
        <dbReference type="Google" id="ProtNLM"/>
    </source>
</evidence>
<dbReference type="RefSeq" id="WP_232498835.1">
    <property type="nucleotide sequence ID" value="NZ_BAAANH010000005.1"/>
</dbReference>
<name>A0ABP4WW22_9MICO</name>
<protein>
    <recommendedName>
        <fullName evidence="3">CNNM transmembrane domain-containing protein</fullName>
    </recommendedName>
</protein>
<organism evidence="1 2">
    <name type="scientific">Agromyces humatus</name>
    <dbReference type="NCBI Taxonomy" id="279573"/>
    <lineage>
        <taxon>Bacteria</taxon>
        <taxon>Bacillati</taxon>
        <taxon>Actinomycetota</taxon>
        <taxon>Actinomycetes</taxon>
        <taxon>Micrococcales</taxon>
        <taxon>Microbacteriaceae</taxon>
        <taxon>Agromyces</taxon>
    </lineage>
</organism>
<proteinExistence type="predicted"/>
<keyword evidence="2" id="KW-1185">Reference proteome</keyword>
<comment type="caution">
    <text evidence="1">The sequence shown here is derived from an EMBL/GenBank/DDBJ whole genome shotgun (WGS) entry which is preliminary data.</text>
</comment>
<reference evidence="2" key="1">
    <citation type="journal article" date="2019" name="Int. J. Syst. Evol. Microbiol.">
        <title>The Global Catalogue of Microorganisms (GCM) 10K type strain sequencing project: providing services to taxonomists for standard genome sequencing and annotation.</title>
        <authorList>
            <consortium name="The Broad Institute Genomics Platform"/>
            <consortium name="The Broad Institute Genome Sequencing Center for Infectious Disease"/>
            <person name="Wu L."/>
            <person name="Ma J."/>
        </authorList>
    </citation>
    <scope>NUCLEOTIDE SEQUENCE [LARGE SCALE GENOMIC DNA]</scope>
    <source>
        <strain evidence="2">JCM 14319</strain>
    </source>
</reference>
<dbReference type="EMBL" id="BAAANH010000005">
    <property type="protein sequence ID" value="GAA1764219.1"/>
    <property type="molecule type" value="Genomic_DNA"/>
</dbReference>
<evidence type="ECO:0000313" key="1">
    <source>
        <dbReference type="EMBL" id="GAA1764219.1"/>
    </source>
</evidence>
<evidence type="ECO:0000313" key="2">
    <source>
        <dbReference type="Proteomes" id="UP001500506"/>
    </source>
</evidence>
<accession>A0ABP4WW22</accession>
<sequence>MLTLDVLTVIGFIVAFIGVSAATADVTGIEKRLRHLDRGDPATAEAVRRAQAVTDLARGGFFGLETIAIICTPSRRSLHLSGDEEVVEPVTVLPEQPAAVAAVAAAPQGRHLVARRARPRRRLVRGIRRLLTTRAERTALATSRPPTGSR</sequence>